<organism evidence="1">
    <name type="scientific">uncultured bacterium</name>
    <name type="common">gcode 4</name>
    <dbReference type="NCBI Taxonomy" id="1234023"/>
    <lineage>
        <taxon>Bacteria</taxon>
        <taxon>environmental samples</taxon>
    </lineage>
</organism>
<reference evidence="1" key="1">
    <citation type="journal article" date="2012" name="Science">
        <title>Fermentation, hydrogen, and sulfur metabolism in multiple uncultivated bacterial phyla.</title>
        <authorList>
            <person name="Wrighton K.C."/>
            <person name="Thomas B.C."/>
            <person name="Sharon I."/>
            <person name="Miller C.S."/>
            <person name="Castelle C.J."/>
            <person name="VerBerkmoes N.C."/>
            <person name="Wilkins M.J."/>
            <person name="Hettich R.L."/>
            <person name="Lipton M.S."/>
            <person name="Williams K.H."/>
            <person name="Long P.E."/>
            <person name="Banfield J.F."/>
        </authorList>
    </citation>
    <scope>NUCLEOTIDE SEQUENCE [LARGE SCALE GENOMIC DNA]</scope>
</reference>
<comment type="caution">
    <text evidence="1">The sequence shown here is derived from an EMBL/GenBank/DDBJ whole genome shotgun (WGS) entry which is preliminary data.</text>
</comment>
<accession>K2GXZ3</accession>
<dbReference type="EMBL" id="AMFJ01000347">
    <property type="protein sequence ID" value="EKE28340.1"/>
    <property type="molecule type" value="Genomic_DNA"/>
</dbReference>
<proteinExistence type="predicted"/>
<gene>
    <name evidence="1" type="ORF">ACD_3C00073G0002</name>
</gene>
<protein>
    <submittedName>
        <fullName evidence="1">Uncharacterized protein</fullName>
    </submittedName>
</protein>
<sequence>MGAKILTIPNSRLNTATFAIKPIVHSNFHKLPDNLDEVKKEIKRRSHEAIARESQNWISNFEKTVIGHFPLWDKNMIWDKRFQFLEAIKLFWSYLYDIHIDQENNLKLYSTPIDELNLDQKLQKTLMCFILDPYDSLNCSLIYWYVQDLDNQNTAKNQKWEKLTTVESLVNRSKNPNAELEYKVFIPNESDDMHNIDPSHCYLSLYLEPILQATSENIESWNLPINMSFFDSLK</sequence>
<name>K2GXZ3_9BACT</name>
<evidence type="ECO:0000313" key="1">
    <source>
        <dbReference type="EMBL" id="EKE28340.1"/>
    </source>
</evidence>
<dbReference type="AlphaFoldDB" id="K2GXZ3"/>